<sequence length="27" mass="3122">MLHRQIDTESLALLSPLPMYPSLNKPR</sequence>
<evidence type="ECO:0000313" key="1">
    <source>
        <dbReference type="EMBL" id="JAH59228.1"/>
    </source>
</evidence>
<protein>
    <submittedName>
        <fullName evidence="1">Uncharacterized protein</fullName>
    </submittedName>
</protein>
<name>A0A0E9U2S1_ANGAN</name>
<proteinExistence type="predicted"/>
<organism evidence="1">
    <name type="scientific">Anguilla anguilla</name>
    <name type="common">European freshwater eel</name>
    <name type="synonym">Muraena anguilla</name>
    <dbReference type="NCBI Taxonomy" id="7936"/>
    <lineage>
        <taxon>Eukaryota</taxon>
        <taxon>Metazoa</taxon>
        <taxon>Chordata</taxon>
        <taxon>Craniata</taxon>
        <taxon>Vertebrata</taxon>
        <taxon>Euteleostomi</taxon>
        <taxon>Actinopterygii</taxon>
        <taxon>Neopterygii</taxon>
        <taxon>Teleostei</taxon>
        <taxon>Anguilliformes</taxon>
        <taxon>Anguillidae</taxon>
        <taxon>Anguilla</taxon>
    </lineage>
</organism>
<dbReference type="AlphaFoldDB" id="A0A0E9U2S1"/>
<dbReference type="EMBL" id="GBXM01049349">
    <property type="protein sequence ID" value="JAH59228.1"/>
    <property type="molecule type" value="Transcribed_RNA"/>
</dbReference>
<reference evidence="1" key="1">
    <citation type="submission" date="2014-11" db="EMBL/GenBank/DDBJ databases">
        <authorList>
            <person name="Amaro Gonzalez C."/>
        </authorList>
    </citation>
    <scope>NUCLEOTIDE SEQUENCE</scope>
</reference>
<reference evidence="1" key="2">
    <citation type="journal article" date="2015" name="Fish Shellfish Immunol.">
        <title>Early steps in the European eel (Anguilla anguilla)-Vibrio vulnificus interaction in the gills: Role of the RtxA13 toxin.</title>
        <authorList>
            <person name="Callol A."/>
            <person name="Pajuelo D."/>
            <person name="Ebbesson L."/>
            <person name="Teles M."/>
            <person name="MacKenzie S."/>
            <person name="Amaro C."/>
        </authorList>
    </citation>
    <scope>NUCLEOTIDE SEQUENCE</scope>
</reference>
<accession>A0A0E9U2S1</accession>